<feature type="compositionally biased region" description="Polar residues" evidence="4">
    <location>
        <begin position="253"/>
        <end position="265"/>
    </location>
</feature>
<dbReference type="InterPro" id="IPR036388">
    <property type="entry name" value="WH-like_DNA-bd_sf"/>
</dbReference>
<keyword evidence="3" id="KW-0804">Transcription</keyword>
<evidence type="ECO:0000313" key="7">
    <source>
        <dbReference type="Proteomes" id="UP000078596"/>
    </source>
</evidence>
<sequence>MTSPLRRKSTTAPALAEQVYIQIKRELFAFRLLPGERFSENDIVRLTGASRTPVREALNRLAREGFVTVQNRAGWRVRDLDFAVFDQLYEVRTLIELSVVERLAARPPLTALDRLNATWQVAPAARRHDGESVFALDEAFHAELVAASGNEELARIHQGVTERIRIVRQLDFTEPHRIAATYEEHGAILKAIGQQQPAEARRLMQAHIETSRQEVRKISLHRLYEAREQARLKSENTPEIIEPATGGHRSDHQSTPNGGLTHETS</sequence>
<evidence type="ECO:0000313" key="6">
    <source>
        <dbReference type="EMBL" id="ANJ65995.1"/>
    </source>
</evidence>
<dbReference type="SUPFAM" id="SSF48008">
    <property type="entry name" value="GntR ligand-binding domain-like"/>
    <property type="match status" value="1"/>
</dbReference>
<dbReference type="PANTHER" id="PTHR43537:SF45">
    <property type="entry name" value="GNTR FAMILY REGULATORY PROTEIN"/>
    <property type="match status" value="1"/>
</dbReference>
<dbReference type="SUPFAM" id="SSF46785">
    <property type="entry name" value="Winged helix' DNA-binding domain"/>
    <property type="match status" value="1"/>
</dbReference>
<keyword evidence="2" id="KW-0238">DNA-binding</keyword>
<dbReference type="InterPro" id="IPR008920">
    <property type="entry name" value="TF_FadR/GntR_C"/>
</dbReference>
<accession>A0A191ZDQ1</accession>
<dbReference type="Pfam" id="PF07729">
    <property type="entry name" value="FCD"/>
    <property type="match status" value="1"/>
</dbReference>
<feature type="region of interest" description="Disordered" evidence="4">
    <location>
        <begin position="229"/>
        <end position="265"/>
    </location>
</feature>
<dbReference type="GO" id="GO:0003700">
    <property type="term" value="F:DNA-binding transcription factor activity"/>
    <property type="evidence" value="ECO:0007669"/>
    <property type="project" value="InterPro"/>
</dbReference>
<organism evidence="6 7">
    <name type="scientific">Halothiobacillus diazotrophicus</name>
    <dbReference type="NCBI Taxonomy" id="1860122"/>
    <lineage>
        <taxon>Bacteria</taxon>
        <taxon>Pseudomonadati</taxon>
        <taxon>Pseudomonadota</taxon>
        <taxon>Gammaproteobacteria</taxon>
        <taxon>Chromatiales</taxon>
        <taxon>Halothiobacillaceae</taxon>
        <taxon>Halothiobacillus</taxon>
    </lineage>
</organism>
<dbReference type="RefSeq" id="WP_066097550.1">
    <property type="nucleotide sequence ID" value="NZ_CP016027.1"/>
</dbReference>
<dbReference type="Proteomes" id="UP000078596">
    <property type="component" value="Chromosome"/>
</dbReference>
<dbReference type="Gene3D" id="1.20.120.530">
    <property type="entry name" value="GntR ligand-binding domain-like"/>
    <property type="match status" value="1"/>
</dbReference>
<evidence type="ECO:0000256" key="4">
    <source>
        <dbReference type="SAM" id="MobiDB-lite"/>
    </source>
</evidence>
<name>A0A191ZDQ1_9GAMM</name>
<dbReference type="KEGG" id="haz:A9404_00115"/>
<proteinExistence type="predicted"/>
<reference evidence="6 7" key="1">
    <citation type="submission" date="2016-06" db="EMBL/GenBank/DDBJ databases">
        <title>Insight into the functional genes involving in sulfur oxidation in Pearl River water.</title>
        <authorList>
            <person name="Luo J."/>
            <person name="Tan X."/>
            <person name="Lin W."/>
        </authorList>
    </citation>
    <scope>NUCLEOTIDE SEQUENCE [LARGE SCALE GENOMIC DNA]</scope>
    <source>
        <strain evidence="6 7">LS2</strain>
    </source>
</reference>
<keyword evidence="7" id="KW-1185">Reference proteome</keyword>
<dbReference type="EMBL" id="CP016027">
    <property type="protein sequence ID" value="ANJ65995.1"/>
    <property type="molecule type" value="Genomic_DNA"/>
</dbReference>
<dbReference type="InterPro" id="IPR011711">
    <property type="entry name" value="GntR_C"/>
</dbReference>
<dbReference type="InterPro" id="IPR000524">
    <property type="entry name" value="Tscrpt_reg_HTH_GntR"/>
</dbReference>
<evidence type="ECO:0000256" key="3">
    <source>
        <dbReference type="ARBA" id="ARBA00023163"/>
    </source>
</evidence>
<dbReference type="GO" id="GO:0003677">
    <property type="term" value="F:DNA binding"/>
    <property type="evidence" value="ECO:0007669"/>
    <property type="project" value="UniProtKB-KW"/>
</dbReference>
<dbReference type="OrthoDB" id="6627771at2"/>
<evidence type="ECO:0000259" key="5">
    <source>
        <dbReference type="PROSITE" id="PS50949"/>
    </source>
</evidence>
<evidence type="ECO:0000256" key="2">
    <source>
        <dbReference type="ARBA" id="ARBA00023125"/>
    </source>
</evidence>
<dbReference type="PANTHER" id="PTHR43537">
    <property type="entry name" value="TRANSCRIPTIONAL REGULATOR, GNTR FAMILY"/>
    <property type="match status" value="1"/>
</dbReference>
<dbReference type="Gene3D" id="1.10.10.10">
    <property type="entry name" value="Winged helix-like DNA-binding domain superfamily/Winged helix DNA-binding domain"/>
    <property type="match status" value="1"/>
</dbReference>
<dbReference type="CDD" id="cd07377">
    <property type="entry name" value="WHTH_GntR"/>
    <property type="match status" value="1"/>
</dbReference>
<dbReference type="STRING" id="1860122.A9404_00115"/>
<evidence type="ECO:0000256" key="1">
    <source>
        <dbReference type="ARBA" id="ARBA00023015"/>
    </source>
</evidence>
<gene>
    <name evidence="6" type="ORF">A9404_00115</name>
</gene>
<dbReference type="PROSITE" id="PS50949">
    <property type="entry name" value="HTH_GNTR"/>
    <property type="match status" value="1"/>
</dbReference>
<feature type="domain" description="HTH gntR-type" evidence="5">
    <location>
        <begin position="13"/>
        <end position="80"/>
    </location>
</feature>
<protein>
    <submittedName>
        <fullName evidence="6">GntR family transcriptional regulator</fullName>
    </submittedName>
</protein>
<keyword evidence="1" id="KW-0805">Transcription regulation</keyword>
<dbReference type="Pfam" id="PF00392">
    <property type="entry name" value="GntR"/>
    <property type="match status" value="1"/>
</dbReference>
<dbReference type="SMART" id="SM00895">
    <property type="entry name" value="FCD"/>
    <property type="match status" value="1"/>
</dbReference>
<dbReference type="InterPro" id="IPR036390">
    <property type="entry name" value="WH_DNA-bd_sf"/>
</dbReference>
<dbReference type="AlphaFoldDB" id="A0A191ZDQ1"/>
<dbReference type="SMART" id="SM00345">
    <property type="entry name" value="HTH_GNTR"/>
    <property type="match status" value="1"/>
</dbReference>